<evidence type="ECO:0000313" key="3">
    <source>
        <dbReference type="Proteomes" id="UP000655523"/>
    </source>
</evidence>
<dbReference type="EMBL" id="WOEZ01000149">
    <property type="protein sequence ID" value="NPT58127.1"/>
    <property type="molecule type" value="Genomic_DNA"/>
</dbReference>
<dbReference type="SUPFAM" id="SSF143120">
    <property type="entry name" value="YefM-like"/>
    <property type="match status" value="1"/>
</dbReference>
<gene>
    <name evidence="2" type="ORF">GNZ13_27055</name>
</gene>
<organism evidence="2 3">
    <name type="scientific">Paraburkholderia elongata</name>
    <dbReference type="NCBI Taxonomy" id="2675747"/>
    <lineage>
        <taxon>Bacteria</taxon>
        <taxon>Pseudomonadati</taxon>
        <taxon>Pseudomonadota</taxon>
        <taxon>Betaproteobacteria</taxon>
        <taxon>Burkholderiales</taxon>
        <taxon>Burkholderiaceae</taxon>
        <taxon>Paraburkholderia</taxon>
    </lineage>
</organism>
<dbReference type="AlphaFoldDB" id="A0A972NUM0"/>
<dbReference type="Proteomes" id="UP000655523">
    <property type="component" value="Unassembled WGS sequence"/>
</dbReference>
<dbReference type="InterPro" id="IPR036165">
    <property type="entry name" value="YefM-like_sf"/>
</dbReference>
<dbReference type="RefSeq" id="WP_172170325.1">
    <property type="nucleotide sequence ID" value="NZ_WOEZ01000149.1"/>
</dbReference>
<name>A0A972NUM0_9BURK</name>
<reference evidence="2 3" key="1">
    <citation type="submission" date="2019-11" db="EMBL/GenBank/DDBJ databases">
        <title>Metabolism of dissolved organic matter in forest soils.</title>
        <authorList>
            <person name="Cyle K.T."/>
            <person name="Wilhelm R.C."/>
            <person name="Martinez C.E."/>
        </authorList>
    </citation>
    <scope>NUCLEOTIDE SEQUENCE [LARGE SCALE GENOMIC DNA]</scope>
    <source>
        <strain evidence="2 3">5N</strain>
    </source>
</reference>
<sequence>MTVVDITEATQSLPTPIAALGRGETREIVITRGGQPVARLVPVKPTRIGIAKGQFEVPDSTVACDDEVTRLLRGEGPL</sequence>
<keyword evidence="3" id="KW-1185">Reference proteome</keyword>
<proteinExistence type="inferred from homology"/>
<evidence type="ECO:0000313" key="2">
    <source>
        <dbReference type="EMBL" id="NPT58127.1"/>
    </source>
</evidence>
<accession>A0A972NUM0</accession>
<comment type="similarity">
    <text evidence="1">Belongs to the phD/YefM antitoxin family.</text>
</comment>
<comment type="caution">
    <text evidence="2">The sequence shown here is derived from an EMBL/GenBank/DDBJ whole genome shotgun (WGS) entry which is preliminary data.</text>
</comment>
<evidence type="ECO:0000256" key="1">
    <source>
        <dbReference type="ARBA" id="ARBA00009981"/>
    </source>
</evidence>
<protein>
    <submittedName>
        <fullName evidence="2">Prevent-host-death protein</fullName>
    </submittedName>
</protein>